<keyword evidence="6" id="KW-0808">Transferase</keyword>
<keyword evidence="3" id="KW-0472">Membrane</keyword>
<dbReference type="InterPro" id="IPR036138">
    <property type="entry name" value="PBP_dimer_sf"/>
</dbReference>
<dbReference type="InterPro" id="IPR050515">
    <property type="entry name" value="Beta-lactam/transpept"/>
</dbReference>
<proteinExistence type="inferred from homology"/>
<dbReference type="InterPro" id="IPR012338">
    <property type="entry name" value="Beta-lactam/transpept-like"/>
</dbReference>
<dbReference type="Pfam" id="PF00905">
    <property type="entry name" value="Transpeptidase"/>
    <property type="match status" value="1"/>
</dbReference>
<dbReference type="PANTHER" id="PTHR30627">
    <property type="entry name" value="PEPTIDOGLYCAN D,D-TRANSPEPTIDASE"/>
    <property type="match status" value="1"/>
</dbReference>
<dbReference type="SUPFAM" id="SSF56519">
    <property type="entry name" value="Penicillin binding protein dimerisation domain"/>
    <property type="match status" value="1"/>
</dbReference>
<evidence type="ECO:0000256" key="2">
    <source>
        <dbReference type="ARBA" id="ARBA00007171"/>
    </source>
</evidence>
<sequence length="416" mass="41174">PTSAQLEALDPDDPEGAWAVAFSPAVVHPELADGDRLAATRVPAARGQVLGRDGAALVADAPVVEVGVQPSRATDVPALAARLAEVVDVDAAALTERITAASPDAFVPVITLRRSDYDPVRDQLQPLPGTVFRESTRPLAPTRDFARALLGTVGAASEEVVEASEGRVLAGDTTGLSGLQREYDAQLAGTPGTSVTLVRAPEPGASEDAEPVGEELHAVPPADGADLQLSLDARVQQAADAALAGAVAAGAAGNGSASLVAVDVPTGDVLAVANTPSSGSNRALTGQYPPGSTFKAVSTLALLGTGLTPQEVVGCPPTATVDGRSFRNFEGGAAGDVPFAVDFAQSCNTAFVSLSGRLDAAALAAAGADVGLGGTWSLGTGAFTGSVPAGGSAVEVAAATIGQGEVLASPVAMAAV</sequence>
<dbReference type="GO" id="GO:0051301">
    <property type="term" value="P:cell division"/>
    <property type="evidence" value="ECO:0007669"/>
    <property type="project" value="UniProtKB-KW"/>
</dbReference>
<dbReference type="GO" id="GO:0008658">
    <property type="term" value="F:penicillin binding"/>
    <property type="evidence" value="ECO:0007669"/>
    <property type="project" value="InterPro"/>
</dbReference>
<dbReference type="SUPFAM" id="SSF56601">
    <property type="entry name" value="beta-lactamase/transpeptidase-like"/>
    <property type="match status" value="1"/>
</dbReference>
<feature type="non-terminal residue" evidence="6">
    <location>
        <position position="1"/>
    </location>
</feature>
<reference evidence="6" key="1">
    <citation type="submission" date="2020-02" db="EMBL/GenBank/DDBJ databases">
        <authorList>
            <person name="Meier V. D."/>
        </authorList>
    </citation>
    <scope>NUCLEOTIDE SEQUENCE</scope>
    <source>
        <strain evidence="6">AVDCRST_MAG35</strain>
    </source>
</reference>
<dbReference type="Gene3D" id="3.40.710.10">
    <property type="entry name" value="DD-peptidase/beta-lactamase superfamily"/>
    <property type="match status" value="1"/>
</dbReference>
<comment type="subcellular location">
    <subcellularLocation>
        <location evidence="1">Membrane</location>
    </subcellularLocation>
</comment>
<feature type="domain" description="Penicillin-binding protein dimerisation" evidence="5">
    <location>
        <begin position="42"/>
        <end position="199"/>
    </location>
</feature>
<dbReference type="Pfam" id="PF03717">
    <property type="entry name" value="PBP_dimer"/>
    <property type="match status" value="1"/>
</dbReference>
<keyword evidence="6" id="KW-0132">Cell division</keyword>
<name>A0A6J4PNF6_9ACTN</name>
<keyword evidence="6" id="KW-0328">Glycosyltransferase</keyword>
<dbReference type="GO" id="GO:0016757">
    <property type="term" value="F:glycosyltransferase activity"/>
    <property type="evidence" value="ECO:0007669"/>
    <property type="project" value="UniProtKB-KW"/>
</dbReference>
<dbReference type="EC" id="2.4.1.129" evidence="6"/>
<dbReference type="EMBL" id="CADCUY010000419">
    <property type="protein sequence ID" value="CAA9420953.1"/>
    <property type="molecule type" value="Genomic_DNA"/>
</dbReference>
<feature type="non-terminal residue" evidence="6">
    <location>
        <position position="416"/>
    </location>
</feature>
<organism evidence="6">
    <name type="scientific">uncultured Quadrisphaera sp</name>
    <dbReference type="NCBI Taxonomy" id="904978"/>
    <lineage>
        <taxon>Bacteria</taxon>
        <taxon>Bacillati</taxon>
        <taxon>Actinomycetota</taxon>
        <taxon>Actinomycetes</taxon>
        <taxon>Kineosporiales</taxon>
        <taxon>Kineosporiaceae</taxon>
        <taxon>Quadrisphaera</taxon>
        <taxon>environmental samples</taxon>
    </lineage>
</organism>
<dbReference type="InterPro" id="IPR005311">
    <property type="entry name" value="PBP_dimer"/>
</dbReference>
<dbReference type="GO" id="GO:0071972">
    <property type="term" value="F:peptidoglycan L,D-transpeptidase activity"/>
    <property type="evidence" value="ECO:0007669"/>
    <property type="project" value="TreeGrafter"/>
</dbReference>
<evidence type="ECO:0000259" key="5">
    <source>
        <dbReference type="Pfam" id="PF03717"/>
    </source>
</evidence>
<feature type="domain" description="Penicillin-binding protein transpeptidase" evidence="4">
    <location>
        <begin position="258"/>
        <end position="415"/>
    </location>
</feature>
<evidence type="ECO:0000256" key="3">
    <source>
        <dbReference type="ARBA" id="ARBA00023136"/>
    </source>
</evidence>
<dbReference type="InterPro" id="IPR001460">
    <property type="entry name" value="PCN-bd_Tpept"/>
</dbReference>
<dbReference type="GO" id="GO:0005886">
    <property type="term" value="C:plasma membrane"/>
    <property type="evidence" value="ECO:0007669"/>
    <property type="project" value="TreeGrafter"/>
</dbReference>
<keyword evidence="6" id="KW-0131">Cell cycle</keyword>
<evidence type="ECO:0000256" key="1">
    <source>
        <dbReference type="ARBA" id="ARBA00004370"/>
    </source>
</evidence>
<accession>A0A6J4PNF6</accession>
<dbReference type="GO" id="GO:0071555">
    <property type="term" value="P:cell wall organization"/>
    <property type="evidence" value="ECO:0007669"/>
    <property type="project" value="TreeGrafter"/>
</dbReference>
<comment type="similarity">
    <text evidence="2">Belongs to the transpeptidase family.</text>
</comment>
<gene>
    <name evidence="6" type="ORF">AVDCRST_MAG35-1983</name>
</gene>
<evidence type="ECO:0000313" key="6">
    <source>
        <dbReference type="EMBL" id="CAA9420953.1"/>
    </source>
</evidence>
<dbReference type="AlphaFoldDB" id="A0A6J4PNF6"/>
<evidence type="ECO:0000259" key="4">
    <source>
        <dbReference type="Pfam" id="PF00905"/>
    </source>
</evidence>
<dbReference type="Gene3D" id="3.90.1310.10">
    <property type="entry name" value="Penicillin-binding protein 2a (Domain 2)"/>
    <property type="match status" value="1"/>
</dbReference>
<dbReference type="PANTHER" id="PTHR30627:SF24">
    <property type="entry name" value="PENICILLIN-BINDING PROTEIN 4B"/>
    <property type="match status" value="1"/>
</dbReference>
<protein>
    <submittedName>
        <fullName evidence="6">Cell division protein FtsI [Peptidoglycan synthetase]</fullName>
        <ecNumber evidence="6">2.4.1.129</ecNumber>
    </submittedName>
</protein>